<proteinExistence type="predicted"/>
<dbReference type="EMBL" id="ML976986">
    <property type="protein sequence ID" value="KAF1958690.1"/>
    <property type="molecule type" value="Genomic_DNA"/>
</dbReference>
<gene>
    <name evidence="3" type="ORF">CC80DRAFT_546014</name>
</gene>
<keyword evidence="1" id="KW-0812">Transmembrane</keyword>
<dbReference type="AlphaFoldDB" id="A0A6A5U2Z4"/>
<feature type="chain" id="PRO_5025404952" description="GPI anchored protein" evidence="2">
    <location>
        <begin position="18"/>
        <end position="185"/>
    </location>
</feature>
<evidence type="ECO:0000256" key="2">
    <source>
        <dbReference type="SAM" id="SignalP"/>
    </source>
</evidence>
<evidence type="ECO:0000313" key="4">
    <source>
        <dbReference type="Proteomes" id="UP000800035"/>
    </source>
</evidence>
<feature type="transmembrane region" description="Helical" evidence="1">
    <location>
        <begin position="161"/>
        <end position="184"/>
    </location>
</feature>
<keyword evidence="2" id="KW-0732">Signal</keyword>
<keyword evidence="1" id="KW-0472">Membrane</keyword>
<dbReference type="OrthoDB" id="3792495at2759"/>
<evidence type="ECO:0000313" key="3">
    <source>
        <dbReference type="EMBL" id="KAF1958690.1"/>
    </source>
</evidence>
<sequence length="185" mass="19068">MYIATLLSFLLPLAALAEPLVEPKTLPLGLSYAKQYKRTVSFSSDLFPRQSTNDPELYCGKNYVECSDGFCCRSTTTCAGTLYEVPVCKDPTATAGFLKGTEVAIPYKDPIAALSTLQSKFSSATKNAGFGSAPTGTAATGSGSGSGSGSAAVTLGGQKGFGSMAGVLVMIWGAAAFGGARWFLL</sequence>
<name>A0A6A5U2Z4_9PLEO</name>
<feature type="signal peptide" evidence="2">
    <location>
        <begin position="1"/>
        <end position="17"/>
    </location>
</feature>
<evidence type="ECO:0000256" key="1">
    <source>
        <dbReference type="SAM" id="Phobius"/>
    </source>
</evidence>
<reference evidence="3" key="1">
    <citation type="journal article" date="2020" name="Stud. Mycol.">
        <title>101 Dothideomycetes genomes: a test case for predicting lifestyles and emergence of pathogens.</title>
        <authorList>
            <person name="Haridas S."/>
            <person name="Albert R."/>
            <person name="Binder M."/>
            <person name="Bloem J."/>
            <person name="Labutti K."/>
            <person name="Salamov A."/>
            <person name="Andreopoulos B."/>
            <person name="Baker S."/>
            <person name="Barry K."/>
            <person name="Bills G."/>
            <person name="Bluhm B."/>
            <person name="Cannon C."/>
            <person name="Castanera R."/>
            <person name="Culley D."/>
            <person name="Daum C."/>
            <person name="Ezra D."/>
            <person name="Gonzalez J."/>
            <person name="Henrissat B."/>
            <person name="Kuo A."/>
            <person name="Liang C."/>
            <person name="Lipzen A."/>
            <person name="Lutzoni F."/>
            <person name="Magnuson J."/>
            <person name="Mondo S."/>
            <person name="Nolan M."/>
            <person name="Ohm R."/>
            <person name="Pangilinan J."/>
            <person name="Park H.-J."/>
            <person name="Ramirez L."/>
            <person name="Alfaro M."/>
            <person name="Sun H."/>
            <person name="Tritt A."/>
            <person name="Yoshinaga Y."/>
            <person name="Zwiers L.-H."/>
            <person name="Turgeon B."/>
            <person name="Goodwin S."/>
            <person name="Spatafora J."/>
            <person name="Crous P."/>
            <person name="Grigoriev I."/>
        </authorList>
    </citation>
    <scope>NUCLEOTIDE SEQUENCE</scope>
    <source>
        <strain evidence="3">CBS 675.92</strain>
    </source>
</reference>
<protein>
    <recommendedName>
        <fullName evidence="5">GPI anchored protein</fullName>
    </recommendedName>
</protein>
<accession>A0A6A5U2Z4</accession>
<organism evidence="3 4">
    <name type="scientific">Byssothecium circinans</name>
    <dbReference type="NCBI Taxonomy" id="147558"/>
    <lineage>
        <taxon>Eukaryota</taxon>
        <taxon>Fungi</taxon>
        <taxon>Dikarya</taxon>
        <taxon>Ascomycota</taxon>
        <taxon>Pezizomycotina</taxon>
        <taxon>Dothideomycetes</taxon>
        <taxon>Pleosporomycetidae</taxon>
        <taxon>Pleosporales</taxon>
        <taxon>Massarineae</taxon>
        <taxon>Massarinaceae</taxon>
        <taxon>Byssothecium</taxon>
    </lineage>
</organism>
<keyword evidence="4" id="KW-1185">Reference proteome</keyword>
<dbReference type="Proteomes" id="UP000800035">
    <property type="component" value="Unassembled WGS sequence"/>
</dbReference>
<keyword evidence="1" id="KW-1133">Transmembrane helix</keyword>
<evidence type="ECO:0008006" key="5">
    <source>
        <dbReference type="Google" id="ProtNLM"/>
    </source>
</evidence>